<reference evidence="2 3" key="1">
    <citation type="submission" date="2015-07" db="EMBL/GenBank/DDBJ databases">
        <title>Comparative genomics of the Sigatoka disease complex on banana suggests a link between parallel evolutionary changes in Pseudocercospora fijiensis and Pseudocercospora eumusae and increased virulence on the banana host.</title>
        <authorList>
            <person name="Chang T.-C."/>
            <person name="Salvucci A."/>
            <person name="Crous P.W."/>
            <person name="Stergiopoulos I."/>
        </authorList>
    </citation>
    <scope>NUCLEOTIDE SEQUENCE [LARGE SCALE GENOMIC DNA]</scope>
    <source>
        <strain evidence="2 3">CBS 114824</strain>
    </source>
</reference>
<keyword evidence="3" id="KW-1185">Reference proteome</keyword>
<gene>
    <name evidence="2" type="ORF">AC578_7748</name>
</gene>
<dbReference type="OrthoDB" id="3650707at2759"/>
<evidence type="ECO:0000256" key="1">
    <source>
        <dbReference type="SAM" id="MobiDB-lite"/>
    </source>
</evidence>
<dbReference type="EMBL" id="LFZN01000033">
    <property type="protein sequence ID" value="KXT03149.1"/>
    <property type="molecule type" value="Genomic_DNA"/>
</dbReference>
<protein>
    <submittedName>
        <fullName evidence="2">Uncharacterized protein</fullName>
    </submittedName>
</protein>
<sequence>MTSESSQEPRRASTKARKRIRDQYDAFPEVGHAEVEDNDGEYQPRPKRVRTQASGDDEPIFDDEAYRRANAQEGECPPWHPSMPQPDEDDEEFKPVLDQNGDIVESIENEKASVEDKKSSRMQELVLKIEIERIRLSLKELELERIRLGNMEDDMQMGGTGGGR</sequence>
<proteinExistence type="predicted"/>
<name>A0A139HLB5_9PEZI</name>
<accession>A0A139HLB5</accession>
<comment type="caution">
    <text evidence="2">The sequence shown here is derived from an EMBL/GenBank/DDBJ whole genome shotgun (WGS) entry which is preliminary data.</text>
</comment>
<organism evidence="2 3">
    <name type="scientific">Pseudocercospora eumusae</name>
    <dbReference type="NCBI Taxonomy" id="321146"/>
    <lineage>
        <taxon>Eukaryota</taxon>
        <taxon>Fungi</taxon>
        <taxon>Dikarya</taxon>
        <taxon>Ascomycota</taxon>
        <taxon>Pezizomycotina</taxon>
        <taxon>Dothideomycetes</taxon>
        <taxon>Dothideomycetidae</taxon>
        <taxon>Mycosphaerellales</taxon>
        <taxon>Mycosphaerellaceae</taxon>
        <taxon>Pseudocercospora</taxon>
    </lineage>
</organism>
<feature type="region of interest" description="Disordered" evidence="1">
    <location>
        <begin position="1"/>
        <end position="94"/>
    </location>
</feature>
<dbReference type="Proteomes" id="UP000070133">
    <property type="component" value="Unassembled WGS sequence"/>
</dbReference>
<dbReference type="AlphaFoldDB" id="A0A139HLB5"/>
<evidence type="ECO:0000313" key="3">
    <source>
        <dbReference type="Proteomes" id="UP000070133"/>
    </source>
</evidence>
<evidence type="ECO:0000313" key="2">
    <source>
        <dbReference type="EMBL" id="KXT03149.1"/>
    </source>
</evidence>